<feature type="region of interest" description="Disordered" evidence="5">
    <location>
        <begin position="595"/>
        <end position="659"/>
    </location>
</feature>
<dbReference type="InterPro" id="IPR026657">
    <property type="entry name" value="DDA3/GTSE-1"/>
</dbReference>
<dbReference type="ZFIN" id="ZDB-GENE-050522-493">
    <property type="gene designation" value="gtse1"/>
</dbReference>
<dbReference type="InterPro" id="IPR032768">
    <property type="entry name" value="GTSE1_N"/>
</dbReference>
<dbReference type="GO" id="GO:0008017">
    <property type="term" value="F:microtubule binding"/>
    <property type="evidence" value="ECO:0000318"/>
    <property type="project" value="GO_Central"/>
</dbReference>
<feature type="compositionally biased region" description="Polar residues" evidence="5">
    <location>
        <begin position="209"/>
        <end position="218"/>
    </location>
</feature>
<gene>
    <name evidence="7 8" type="primary">gtse1</name>
</gene>
<dbReference type="GeneTree" id="ENSGT00940000154189"/>
<dbReference type="OrthoDB" id="10072587at2759"/>
<dbReference type="Ensembl" id="ENSDART00000166824.3">
    <property type="protein sequence ID" value="ENSDARP00000137575.1"/>
    <property type="gene ID" value="ENSDARG00000013719.9"/>
</dbReference>
<dbReference type="PANTHER" id="PTHR21584:SF10">
    <property type="entry name" value="G2 AND S PHASE-EXPRESSED PROTEIN 1"/>
    <property type="match status" value="1"/>
</dbReference>
<dbReference type="Ensembl" id="ENSDART00000190220.1">
    <property type="protein sequence ID" value="ENSDARP00000156379.1"/>
    <property type="gene ID" value="ENSDARG00000013719.9"/>
</dbReference>
<accession>F1QTT7</accession>
<keyword evidence="4" id="KW-0206">Cytoskeleton</keyword>
<accession>A0A8M2BA09</accession>
<dbReference type="AlphaFoldDB" id="F1QTT7"/>
<feature type="domain" description="G2 and S phase-expressed protein 1 N-terminal" evidence="6">
    <location>
        <begin position="11"/>
        <end position="149"/>
    </location>
</feature>
<feature type="compositionally biased region" description="Low complexity" evidence="5">
    <location>
        <begin position="381"/>
        <end position="391"/>
    </location>
</feature>
<dbReference type="GO" id="GO:0015630">
    <property type="term" value="C:microtubule cytoskeleton"/>
    <property type="evidence" value="ECO:0000318"/>
    <property type="project" value="GO_Central"/>
</dbReference>
<proteinExistence type="predicted"/>
<dbReference type="PANTHER" id="PTHR21584">
    <property type="entry name" value="DIFFERENTIAL DISPLAY AND ACTIVATED BY P53 DDA3 /G2 S PHASE EXPRESSED 1"/>
    <property type="match status" value="1"/>
</dbReference>
<reference evidence="7" key="2">
    <citation type="journal article" date="2013" name="Nature">
        <title>The zebrafish reference genome sequence and its relationship to the human genome.</title>
        <authorList>
            <consortium name="Genome Reference Consortium Zebrafish"/>
            <person name="Howe K."/>
            <person name="Clark M.D."/>
            <person name="Torroja C.F."/>
            <person name="Torrance J."/>
            <person name="Berthelot C."/>
            <person name="Muffato M."/>
            <person name="Collins J.E."/>
            <person name="Humphray S."/>
            <person name="McLaren K."/>
            <person name="Matthews L."/>
            <person name="McLaren S."/>
            <person name="Sealy I."/>
            <person name="Caccamo M."/>
            <person name="Churcher C."/>
            <person name="Scott C."/>
            <person name="Barrett J.C."/>
            <person name="Koch R."/>
            <person name="Rauch G.J."/>
            <person name="White S."/>
            <person name="Chow W."/>
            <person name="Kilian B."/>
            <person name="Quintais L.T."/>
            <person name="Guerra-Assuncao J.A."/>
            <person name="Zhou Y."/>
            <person name="Gu Y."/>
            <person name="Yen J."/>
            <person name="Vogel J.H."/>
            <person name="Eyre T."/>
            <person name="Redmond S."/>
            <person name="Banerjee R."/>
            <person name="Chi J."/>
            <person name="Fu B."/>
            <person name="Langley E."/>
            <person name="Maguire S.F."/>
            <person name="Laird G.K."/>
            <person name="Lloyd D."/>
            <person name="Kenyon E."/>
            <person name="Donaldson S."/>
            <person name="Sehra H."/>
            <person name="Almeida-King J."/>
            <person name="Loveland J."/>
            <person name="Trevanion S."/>
            <person name="Jones M."/>
            <person name="Quail M."/>
            <person name="Willey D."/>
            <person name="Hunt A."/>
            <person name="Burton J."/>
            <person name="Sims S."/>
            <person name="McLay K."/>
            <person name="Plumb B."/>
            <person name="Davis J."/>
            <person name="Clee C."/>
            <person name="Oliver K."/>
            <person name="Clark R."/>
            <person name="Riddle C."/>
            <person name="Elliot D."/>
            <person name="Eliott D."/>
            <person name="Threadgold G."/>
            <person name="Harden G."/>
            <person name="Ware D."/>
            <person name="Begum S."/>
            <person name="Mortimore B."/>
            <person name="Mortimer B."/>
            <person name="Kerry G."/>
            <person name="Heath P."/>
            <person name="Phillimore B."/>
            <person name="Tracey A."/>
            <person name="Corby N."/>
            <person name="Dunn M."/>
            <person name="Johnson C."/>
            <person name="Wood J."/>
            <person name="Clark S."/>
            <person name="Pelan S."/>
            <person name="Griffiths G."/>
            <person name="Smith M."/>
            <person name="Glithero R."/>
            <person name="Howden P."/>
            <person name="Barker N."/>
            <person name="Lloyd C."/>
            <person name="Stevens C."/>
            <person name="Harley J."/>
            <person name="Holt K."/>
            <person name="Panagiotidis G."/>
            <person name="Lovell J."/>
            <person name="Beasley H."/>
            <person name="Henderson C."/>
            <person name="Gordon D."/>
            <person name="Auger K."/>
            <person name="Wright D."/>
            <person name="Collins J."/>
            <person name="Raisen C."/>
            <person name="Dyer L."/>
            <person name="Leung K."/>
            <person name="Robertson L."/>
            <person name="Ambridge K."/>
            <person name="Leongamornlert D."/>
            <person name="McGuire S."/>
            <person name="Gilderthorp R."/>
            <person name="Griffiths C."/>
            <person name="Manthravadi D."/>
            <person name="Nichol S."/>
            <person name="Barker G."/>
            <person name="Whitehead S."/>
            <person name="Kay M."/>
            <person name="Brown J."/>
            <person name="Murnane C."/>
            <person name="Gray E."/>
            <person name="Humphries M."/>
            <person name="Sycamore N."/>
            <person name="Barker D."/>
            <person name="Saunders D."/>
            <person name="Wallis J."/>
            <person name="Babbage A."/>
            <person name="Hammond S."/>
            <person name="Mashreghi-Mohammadi M."/>
            <person name="Barr L."/>
            <person name="Martin S."/>
            <person name="Wray P."/>
            <person name="Ellington A."/>
            <person name="Matthews N."/>
            <person name="Ellwood M."/>
            <person name="Woodmansey R."/>
            <person name="Clark G."/>
            <person name="Cooper J."/>
            <person name="Cooper J."/>
            <person name="Tromans A."/>
            <person name="Grafham D."/>
            <person name="Skuce C."/>
            <person name="Pandian R."/>
            <person name="Andrews R."/>
            <person name="Harrison E."/>
            <person name="Kimberley A."/>
            <person name="Garnett J."/>
            <person name="Fosker N."/>
            <person name="Hall R."/>
            <person name="Garner P."/>
            <person name="Kelly D."/>
            <person name="Bird C."/>
            <person name="Palmer S."/>
            <person name="Gehring I."/>
            <person name="Berger A."/>
            <person name="Dooley C.M."/>
            <person name="Ersan-Urun Z."/>
            <person name="Eser C."/>
            <person name="Geiger H."/>
            <person name="Geisler M."/>
            <person name="Karotki L."/>
            <person name="Kirn A."/>
            <person name="Konantz J."/>
            <person name="Konantz M."/>
            <person name="Oberlander M."/>
            <person name="Rudolph-Geiger S."/>
            <person name="Teucke M."/>
            <person name="Lanz C."/>
            <person name="Raddatz G."/>
            <person name="Osoegawa K."/>
            <person name="Zhu B."/>
            <person name="Rapp A."/>
            <person name="Widaa S."/>
            <person name="Langford C."/>
            <person name="Yang F."/>
            <person name="Schuster S.C."/>
            <person name="Carter N.P."/>
            <person name="Harrow J."/>
            <person name="Ning Z."/>
            <person name="Herrero J."/>
            <person name="Searle S.M."/>
            <person name="Enright A."/>
            <person name="Geisler R."/>
            <person name="Plasterk R.H."/>
            <person name="Lee C."/>
            <person name="Westerfield M."/>
            <person name="de Jong P.J."/>
            <person name="Zon L.I."/>
            <person name="Postlethwait J.H."/>
            <person name="Nusslein-Volhard C."/>
            <person name="Hubbard T.J."/>
            <person name="Roest Crollius H."/>
            <person name="Rogers J."/>
            <person name="Stemple D.L."/>
        </authorList>
    </citation>
    <scope>NUCLEOTIDE SEQUENCE [LARGE SCALE GENOMIC DNA]</scope>
    <source>
        <strain evidence="7">Tuebingen</strain>
    </source>
</reference>
<keyword evidence="3" id="KW-0597">Phosphoprotein</keyword>
<protein>
    <submittedName>
        <fullName evidence="7">G-2 and S-phase-expressed 1</fullName>
    </submittedName>
</protein>
<evidence type="ECO:0000256" key="5">
    <source>
        <dbReference type="SAM" id="MobiDB-lite"/>
    </source>
</evidence>
<dbReference type="Ensembl" id="ENSDART00000022279.8">
    <property type="protein sequence ID" value="ENSDARP00000002941.6"/>
    <property type="gene ID" value="ENSDARG00000013719.9"/>
</dbReference>
<feature type="compositionally biased region" description="Low complexity" evidence="5">
    <location>
        <begin position="316"/>
        <end position="333"/>
    </location>
</feature>
<feature type="compositionally biased region" description="Basic and acidic residues" evidence="5">
    <location>
        <begin position="645"/>
        <end position="659"/>
    </location>
</feature>
<feature type="compositionally biased region" description="Basic and acidic residues" evidence="5">
    <location>
        <begin position="560"/>
        <end position="569"/>
    </location>
</feature>
<dbReference type="STRING" id="7955.ENSDARP00000002941"/>
<feature type="compositionally biased region" description="Polar residues" evidence="5">
    <location>
        <begin position="244"/>
        <end position="254"/>
    </location>
</feature>
<name>F1QTT7_DANRE</name>
<evidence type="ECO:0000313" key="8">
    <source>
        <dbReference type="ZFIN" id="ZDB-GENE-050522-493"/>
    </source>
</evidence>
<dbReference type="Bgee" id="ENSDARG00000013719">
    <property type="expression patterns" value="Expressed in ovary and 28 other cell types or tissues"/>
</dbReference>
<reference evidence="7" key="1">
    <citation type="submission" date="2011-07" db="UniProtKB">
        <authorList>
            <consortium name="Ensembl"/>
        </authorList>
    </citation>
    <scope>IDENTIFICATION</scope>
    <source>
        <strain evidence="7">Tuebingen</strain>
    </source>
</reference>
<dbReference type="CTD" id="51512"/>
<dbReference type="eggNOG" id="ENOG502QW86">
    <property type="taxonomic scope" value="Eukaryota"/>
</dbReference>
<dbReference type="GO" id="GO:0005881">
    <property type="term" value="C:cytoplasmic microtubule"/>
    <property type="evidence" value="ECO:0000318"/>
    <property type="project" value="GO_Central"/>
</dbReference>
<keyword evidence="2" id="KW-0963">Cytoplasm</keyword>
<dbReference type="Reactome" id="R-DRE-69481">
    <property type="pathway name" value="G2/M Checkpoints"/>
</dbReference>
<feature type="region of interest" description="Disordered" evidence="5">
    <location>
        <begin position="556"/>
        <end position="581"/>
    </location>
</feature>
<dbReference type="AGR" id="ZFIN:ZDB-GENE-050522-493"/>
<dbReference type="KEGG" id="dre:553652"/>
<dbReference type="Reactome" id="R-DRE-8852276">
    <property type="pathway name" value="The role of GTSE1 in G2/M progression after G2 checkpoint"/>
</dbReference>
<evidence type="ECO:0000313" key="7">
    <source>
        <dbReference type="Ensembl" id="ENSDARP00000002941"/>
    </source>
</evidence>
<dbReference type="Pfam" id="PF15259">
    <property type="entry name" value="GTSE1_N"/>
    <property type="match status" value="1"/>
</dbReference>
<dbReference type="EMBL" id="CR385081">
    <property type="status" value="NOT_ANNOTATED_CDS"/>
    <property type="molecule type" value="Genomic_DNA"/>
</dbReference>
<feature type="compositionally biased region" description="Polar residues" evidence="5">
    <location>
        <begin position="261"/>
        <end position="281"/>
    </location>
</feature>
<dbReference type="GeneID" id="553652"/>
<comment type="subcellular location">
    <subcellularLocation>
        <location evidence="1">Cytoplasm</location>
        <location evidence="1">Cytoskeleton</location>
    </subcellularLocation>
</comment>
<organism evidence="7">
    <name type="scientific">Danio rerio</name>
    <name type="common">Zebrafish</name>
    <name type="synonym">Brachydanio rerio</name>
    <dbReference type="NCBI Taxonomy" id="7955"/>
    <lineage>
        <taxon>Eukaryota</taxon>
        <taxon>Metazoa</taxon>
        <taxon>Chordata</taxon>
        <taxon>Craniata</taxon>
        <taxon>Vertebrata</taxon>
        <taxon>Euteleostomi</taxon>
        <taxon>Actinopterygii</taxon>
        <taxon>Neopterygii</taxon>
        <taxon>Teleostei</taxon>
        <taxon>Ostariophysi</taxon>
        <taxon>Cypriniformes</taxon>
        <taxon>Danionidae</taxon>
        <taxon>Danioninae</taxon>
        <taxon>Danio</taxon>
    </lineage>
</organism>
<evidence type="ECO:0000256" key="2">
    <source>
        <dbReference type="ARBA" id="ARBA00022490"/>
    </source>
</evidence>
<evidence type="ECO:0000256" key="4">
    <source>
        <dbReference type="ARBA" id="ARBA00023212"/>
    </source>
</evidence>
<sequence length="728" mass="77844">MASLSHSDFVSLAEEKFDFDVSLSPGSSKGDYEVEDEVFVGPVSHKEKCISHGVETHMKDNISSGPSLGEEPSWSPLTGEKFDEICKEAQQLASHIEQTITDSAAESSVVSSCQTETFEDDAATKLNLFSKPADILSPIKRETFLVQDSPMKQLPPAIQKRMMKTNGKAGFGKPRLSTSSPVRPAVTQHKLASKSKVLMANSGVLPSKPTGQGNSRLSCSAKPLPANKTRLPPPSRGNFGLKRSPSSRNTSRAGSSEDLLSDNTSVASDVSDSSLNTSLPGRSSIPARNKTELRAPSALKAPSLQNSRVVDRRRNTSSSSSSVSSINSSLTVSPGSKAKLNSSLNSSTNSIGTRSQSSVSMLPSSSRKSSVVARNPDPVVSRRTSITTQSRRTSEIMPRPVKATPMKKTESLPPQQLQTPAKTSSIPASAAKVGSAFRGNPKLRLSVVPTPTNYMKAVHKSEASTSPDVPRIMKPKKLLTACSVDSIPDHLAAPPAGLLTPSALASKLRRPSALPTPVNRRVSGIPALTPKSVSRLSKPVQITQCSSTADEVPICLSPENMKESEKSEYKQPSVSIEETCPPADLQPCSLLFNMEDESEGSPACEPADMEPPPEPPSHQPEPSSCDPEPPSPVDIKSPAPPTTADMHKQHPQKNMEKKEVLLVDAPAPTRQLSEKLLIDLSNTPDLIKTSSGKPWAGQLIDLSSPLIKWSPENKKRSENVAPLIDLSF</sequence>
<evidence type="ECO:0000256" key="1">
    <source>
        <dbReference type="ARBA" id="ARBA00004245"/>
    </source>
</evidence>
<feature type="compositionally biased region" description="Pro residues" evidence="5">
    <location>
        <begin position="609"/>
        <end position="619"/>
    </location>
</feature>
<dbReference type="PaxDb" id="7955-ENSDARP00000002941"/>
<evidence type="ECO:0000256" key="3">
    <source>
        <dbReference type="ARBA" id="ARBA00022553"/>
    </source>
</evidence>
<feature type="region of interest" description="Disordered" evidence="5">
    <location>
        <begin position="167"/>
        <end position="426"/>
    </location>
</feature>
<feature type="compositionally biased region" description="Low complexity" evidence="5">
    <location>
        <begin position="340"/>
        <end position="374"/>
    </location>
</feature>
<feature type="compositionally biased region" description="Polar residues" evidence="5">
    <location>
        <begin position="412"/>
        <end position="426"/>
    </location>
</feature>
<evidence type="ECO:0000259" key="6">
    <source>
        <dbReference type="Pfam" id="PF15259"/>
    </source>
</evidence>